<dbReference type="PANTHER" id="PTHR36803:SF1">
    <property type="entry name" value="PROTEIN CHLORORESPIRATORY REDUCTION 7, CHLOROPLASTIC"/>
    <property type="match status" value="1"/>
</dbReference>
<dbReference type="eggNOG" id="ENOG5032ZCN">
    <property type="taxonomic scope" value="Bacteria"/>
</dbReference>
<dbReference type="PANTHER" id="PTHR36803">
    <property type="entry name" value="PROTEIN CHLORORESPIRATORY REDUCTION 7, CHLOROPLASTIC"/>
    <property type="match status" value="1"/>
</dbReference>
<evidence type="ECO:0000313" key="1">
    <source>
        <dbReference type="EMBL" id="CAE08718.1"/>
    </source>
</evidence>
<reference evidence="1 2" key="1">
    <citation type="journal article" date="2003" name="Nature">
        <title>The genome of a motile marine Synechococcus.</title>
        <authorList>
            <person name="Palenik B."/>
            <person name="Brahamsha B."/>
            <person name="Larimer F."/>
            <person name="Land M."/>
            <person name="Hauser L."/>
            <person name="Chain P."/>
            <person name="Lamerdin J."/>
            <person name="Regala W."/>
            <person name="Allen E.A."/>
            <person name="McCarren J."/>
            <person name="Paulsen I."/>
            <person name="Dufresne A."/>
            <person name="Partensky F."/>
            <person name="Webb E."/>
            <person name="Waterbury J."/>
        </authorList>
    </citation>
    <scope>NUCLEOTIDE SEQUENCE [LARGE SCALE GENOMIC DNA]</scope>
    <source>
        <strain evidence="1 2">WH8102</strain>
    </source>
</reference>
<dbReference type="Proteomes" id="UP000001422">
    <property type="component" value="Chromosome"/>
</dbReference>
<organism evidence="1 2">
    <name type="scientific">Parasynechococcus marenigrum (strain WH8102)</name>
    <dbReference type="NCBI Taxonomy" id="84588"/>
    <lineage>
        <taxon>Bacteria</taxon>
        <taxon>Bacillati</taxon>
        <taxon>Cyanobacteriota</taxon>
        <taxon>Cyanophyceae</taxon>
        <taxon>Synechococcales</taxon>
        <taxon>Prochlorococcaceae</taxon>
        <taxon>Parasynechococcus</taxon>
        <taxon>Parasynechococcus marenigrum</taxon>
    </lineage>
</organism>
<evidence type="ECO:0008006" key="3">
    <source>
        <dbReference type="Google" id="ProtNLM"/>
    </source>
</evidence>
<sequence>MSDPLIRALDDYVVLEPGKPEQLLSAADTLTWLSGWLRSLDQLPADLAGQPDLDAAAQRLIDTACDLEISPGITLQWFAVRLEPPTA</sequence>
<dbReference type="KEGG" id="syw:SYNW2203"/>
<dbReference type="STRING" id="84588.SYNW2203"/>
<gene>
    <name evidence="1" type="ordered locus">SYNW2203</name>
</gene>
<dbReference type="AlphaFoldDB" id="Q7U468"/>
<name>Q7U468_PARMW</name>
<dbReference type="Pfam" id="PF12095">
    <property type="entry name" value="CRR7"/>
    <property type="match status" value="1"/>
</dbReference>
<dbReference type="EMBL" id="BX569695">
    <property type="protein sequence ID" value="CAE08718.1"/>
    <property type="molecule type" value="Genomic_DNA"/>
</dbReference>
<dbReference type="Gene3D" id="3.90.940.40">
    <property type="entry name" value="Protein CHLORORESPIRATORY REDUCTION 7"/>
    <property type="match status" value="1"/>
</dbReference>
<accession>Q7U468</accession>
<dbReference type="InterPro" id="IPR021954">
    <property type="entry name" value="CRR7"/>
</dbReference>
<protein>
    <recommendedName>
        <fullName evidence="3">Chlororespiratory reduction protein 7</fullName>
    </recommendedName>
</protein>
<keyword evidence="2" id="KW-1185">Reference proteome</keyword>
<dbReference type="InterPro" id="IPR038150">
    <property type="entry name" value="CRR7-like_sf"/>
</dbReference>
<proteinExistence type="predicted"/>
<dbReference type="HOGENOM" id="CLU_172626_0_0_3"/>
<dbReference type="RefSeq" id="WP_011129059.1">
    <property type="nucleotide sequence ID" value="NC_005070.1"/>
</dbReference>
<evidence type="ECO:0000313" key="2">
    <source>
        <dbReference type="Proteomes" id="UP000001422"/>
    </source>
</evidence>